<dbReference type="EMBL" id="MU154618">
    <property type="protein sequence ID" value="KAF9491490.1"/>
    <property type="molecule type" value="Genomic_DNA"/>
</dbReference>
<evidence type="ECO:0000313" key="1">
    <source>
        <dbReference type="EMBL" id="KAF9491490.1"/>
    </source>
</evidence>
<organism evidence="1 2">
    <name type="scientific">Pleurotus eryngii</name>
    <name type="common">Boletus of the steppes</name>
    <dbReference type="NCBI Taxonomy" id="5323"/>
    <lineage>
        <taxon>Eukaryota</taxon>
        <taxon>Fungi</taxon>
        <taxon>Dikarya</taxon>
        <taxon>Basidiomycota</taxon>
        <taxon>Agaricomycotina</taxon>
        <taxon>Agaricomycetes</taxon>
        <taxon>Agaricomycetidae</taxon>
        <taxon>Agaricales</taxon>
        <taxon>Pleurotineae</taxon>
        <taxon>Pleurotaceae</taxon>
        <taxon>Pleurotus</taxon>
    </lineage>
</organism>
<comment type="caution">
    <text evidence="1">The sequence shown here is derived from an EMBL/GenBank/DDBJ whole genome shotgun (WGS) entry which is preliminary data.</text>
</comment>
<reference evidence="1" key="1">
    <citation type="submission" date="2020-11" db="EMBL/GenBank/DDBJ databases">
        <authorList>
            <consortium name="DOE Joint Genome Institute"/>
            <person name="Ahrendt S."/>
            <person name="Riley R."/>
            <person name="Andreopoulos W."/>
            <person name="Labutti K."/>
            <person name="Pangilinan J."/>
            <person name="Ruiz-Duenas F.J."/>
            <person name="Barrasa J.M."/>
            <person name="Sanchez-Garcia M."/>
            <person name="Camarero S."/>
            <person name="Miyauchi S."/>
            <person name="Serrano A."/>
            <person name="Linde D."/>
            <person name="Babiker R."/>
            <person name="Drula E."/>
            <person name="Ayuso-Fernandez I."/>
            <person name="Pacheco R."/>
            <person name="Padilla G."/>
            <person name="Ferreira P."/>
            <person name="Barriuso J."/>
            <person name="Kellner H."/>
            <person name="Castanera R."/>
            <person name="Alfaro M."/>
            <person name="Ramirez L."/>
            <person name="Pisabarro A.G."/>
            <person name="Kuo A."/>
            <person name="Tritt A."/>
            <person name="Lipzen A."/>
            <person name="He G."/>
            <person name="Yan M."/>
            <person name="Ng V."/>
            <person name="Cullen D."/>
            <person name="Martin F."/>
            <person name="Rosso M.-N."/>
            <person name="Henrissat B."/>
            <person name="Hibbett D."/>
            <person name="Martinez A.T."/>
            <person name="Grigoriev I.V."/>
        </authorList>
    </citation>
    <scope>NUCLEOTIDE SEQUENCE</scope>
    <source>
        <strain evidence="1">ATCC 90797</strain>
    </source>
</reference>
<feature type="non-terminal residue" evidence="1">
    <location>
        <position position="1"/>
    </location>
</feature>
<name>A0A9P5ZRQ6_PLEER</name>
<dbReference type="AlphaFoldDB" id="A0A9P5ZRQ6"/>
<protein>
    <submittedName>
        <fullName evidence="1">Uncharacterized protein</fullName>
    </submittedName>
</protein>
<evidence type="ECO:0000313" key="2">
    <source>
        <dbReference type="Proteomes" id="UP000807025"/>
    </source>
</evidence>
<keyword evidence="2" id="KW-1185">Reference proteome</keyword>
<sequence length="113" mass="12883">PAKTNHISIATELAIELEKRKLRNHKNFQAADWGKFRERLKGALNDVWRPMEIRSIGEFKQRWTQLEAVIQVVIKDDGIVPTPQPTLFCKTLLGGVLGFVALYSARQWIVASI</sequence>
<accession>A0A9P5ZRQ6</accession>
<proteinExistence type="predicted"/>
<dbReference type="Proteomes" id="UP000807025">
    <property type="component" value="Unassembled WGS sequence"/>
</dbReference>
<gene>
    <name evidence="1" type="ORF">BDN71DRAFT_1398276</name>
</gene>